<evidence type="ECO:0000259" key="1">
    <source>
        <dbReference type="Pfam" id="PF13460"/>
    </source>
</evidence>
<dbReference type="Gene3D" id="3.40.50.720">
    <property type="entry name" value="NAD(P)-binding Rossmann-like Domain"/>
    <property type="match status" value="1"/>
</dbReference>
<feature type="domain" description="NAD(P)-binding" evidence="1">
    <location>
        <begin position="7"/>
        <end position="198"/>
    </location>
</feature>
<dbReference type="OrthoDB" id="3763081at2"/>
<organism evidence="2 3">
    <name type="scientific">Mycetocola reblochoni REB411</name>
    <dbReference type="NCBI Taxonomy" id="1255698"/>
    <lineage>
        <taxon>Bacteria</taxon>
        <taxon>Bacillati</taxon>
        <taxon>Actinomycetota</taxon>
        <taxon>Actinomycetes</taxon>
        <taxon>Micrococcales</taxon>
        <taxon>Microbacteriaceae</taxon>
        <taxon>Mycetocola</taxon>
    </lineage>
</organism>
<name>A0A1R4IQY6_9MICO</name>
<evidence type="ECO:0000313" key="2">
    <source>
        <dbReference type="EMBL" id="SJN22282.1"/>
    </source>
</evidence>
<dbReference type="GO" id="GO:0004074">
    <property type="term" value="F:biliverdin reductase [NAD(P)H] activity"/>
    <property type="evidence" value="ECO:0007669"/>
    <property type="project" value="TreeGrafter"/>
</dbReference>
<dbReference type="GO" id="GO:0042602">
    <property type="term" value="F:riboflavin reductase (NADPH) activity"/>
    <property type="evidence" value="ECO:0007669"/>
    <property type="project" value="TreeGrafter"/>
</dbReference>
<dbReference type="Proteomes" id="UP000196778">
    <property type="component" value="Unassembled WGS sequence"/>
</dbReference>
<dbReference type="SUPFAM" id="SSF51735">
    <property type="entry name" value="NAD(P)-binding Rossmann-fold domains"/>
    <property type="match status" value="1"/>
</dbReference>
<protein>
    <submittedName>
        <fullName evidence="2">Rrf2-linked NADH-flavin reductase</fullName>
    </submittedName>
</protein>
<dbReference type="EMBL" id="FUKR01000019">
    <property type="protein sequence ID" value="SJN22282.1"/>
    <property type="molecule type" value="Genomic_DNA"/>
</dbReference>
<proteinExistence type="predicted"/>
<dbReference type="InterPro" id="IPR016040">
    <property type="entry name" value="NAD(P)-bd_dom"/>
</dbReference>
<dbReference type="AlphaFoldDB" id="A0A1R4IQY6"/>
<gene>
    <name evidence="2" type="ORF">FM119_03115</name>
</gene>
<dbReference type="InterPro" id="IPR051606">
    <property type="entry name" value="Polyketide_Oxido-like"/>
</dbReference>
<reference evidence="3" key="1">
    <citation type="submission" date="2017-02" db="EMBL/GenBank/DDBJ databases">
        <authorList>
            <person name="Dridi B."/>
        </authorList>
    </citation>
    <scope>NUCLEOTIDE SEQUENCE [LARGE SCALE GENOMIC DNA]</scope>
    <source>
        <strain evidence="3">EB411</strain>
    </source>
</reference>
<evidence type="ECO:0000313" key="3">
    <source>
        <dbReference type="Proteomes" id="UP000196778"/>
    </source>
</evidence>
<keyword evidence="3" id="KW-1185">Reference proteome</keyword>
<dbReference type="Pfam" id="PF13460">
    <property type="entry name" value="NAD_binding_10"/>
    <property type="match status" value="1"/>
</dbReference>
<accession>A0A1R4IQY6</accession>
<dbReference type="PANTHER" id="PTHR43355:SF2">
    <property type="entry name" value="FLAVIN REDUCTASE (NADPH)"/>
    <property type="match status" value="1"/>
</dbReference>
<dbReference type="InterPro" id="IPR036291">
    <property type="entry name" value="NAD(P)-bd_dom_sf"/>
</dbReference>
<dbReference type="PANTHER" id="PTHR43355">
    <property type="entry name" value="FLAVIN REDUCTASE (NADPH)"/>
    <property type="match status" value="1"/>
</dbReference>
<dbReference type="RefSeq" id="WP_087136232.1">
    <property type="nucleotide sequence ID" value="NZ_FUKR01000019.1"/>
</dbReference>
<sequence length="217" mass="22279">MKIMILGATGNVGSRVLAQAAEAGHDVVAYARTAAAVSPRRGVRVVEGTAEDSAALGAAARGVDAILVSITGSPTDATFMQRALPNVIAAARQAGVSRLVLVSAFGAGDTAAKASGFARLIYRGVLRRFFTDKAAADQLMESSGLDWTIVYPVNLKAAPALAAGPVVKPLEQIGRVPGLPTMPFDDAARALLAVVTDPSTVGERLVVTTPRGWTSAE</sequence>